<evidence type="ECO:0000256" key="2">
    <source>
        <dbReference type="SAM" id="MobiDB-lite"/>
    </source>
</evidence>
<comment type="caution">
    <text evidence="3">The sequence shown here is derived from an EMBL/GenBank/DDBJ whole genome shotgun (WGS) entry which is preliminary data.</text>
</comment>
<dbReference type="EMBL" id="LGTL01000003">
    <property type="protein sequence ID" value="KPA84402.1"/>
    <property type="molecule type" value="Genomic_DNA"/>
</dbReference>
<dbReference type="SUPFAM" id="SSF52540">
    <property type="entry name" value="P-loop containing nucleoside triphosphate hydrolases"/>
    <property type="match status" value="1"/>
</dbReference>
<dbReference type="VEuPathDB" id="TriTrypDB:LpyrH10_03_5350"/>
<dbReference type="PANTHER" id="PTHR35615">
    <property type="entry name" value="PRESENT IN THE OUTER MITOCHONDRIAL MEMBRANE PROTEOME 22-RELATED"/>
    <property type="match status" value="1"/>
</dbReference>
<dbReference type="Proteomes" id="UP000037923">
    <property type="component" value="Unassembled WGS sequence"/>
</dbReference>
<dbReference type="OrthoDB" id="273057at2759"/>
<feature type="region of interest" description="Disordered" evidence="2">
    <location>
        <begin position="314"/>
        <end position="382"/>
    </location>
</feature>
<keyword evidence="4" id="KW-1185">Reference proteome</keyword>
<proteinExistence type="predicted"/>
<feature type="compositionally biased region" description="Basic and acidic residues" evidence="2">
    <location>
        <begin position="1190"/>
        <end position="1217"/>
    </location>
</feature>
<feature type="compositionally biased region" description="Low complexity" evidence="2">
    <location>
        <begin position="1"/>
        <end position="13"/>
    </location>
</feature>
<accession>A0A0N0DYT8</accession>
<feature type="compositionally biased region" description="Low complexity" evidence="2">
    <location>
        <begin position="1148"/>
        <end position="1173"/>
    </location>
</feature>
<sequence length="1565" mass="164565">MSFAGASRPAPRGSAGGSAAAGGGGVQRTSSGLRPAAQRSGATPSTNGVSKPMDAQPGMTGGPHMGPAGMAAPPGAGGGAAGAMVQGQGNPYDNPMHGAGVSGYGNMAENYNGNGGGGAGDMGGMSGYGSMYGMGGGMGPQMGSMYGMGSPAGSMYGMGGGMGSMYGMGPPMGSMYGMGPPMGSMYGMGGPMGSMYGMGGPMGSTYGMGPPMGSMYGMGGPMGSIYGMGGGMGSMYGMARSMSFSSYGGGSLYGGMGGGSMMNLGGSTRSINGMWGTEYGYKVRSRRDNDMPSMAKMLKDDEEVEERHLVTATQKMLEKEGKGEKERKVDAGKKDEPKKEAGKEEAKDGKAKTASGKDDEKDGKRALAVKPDGTDAKGAAGSAEDVLDDTNAIRSIVVVEDAKSDRVKVEEAEPGHKVVIQGTAGKPVECRATDVLLGPEADVAKSSVLNMMASHVKSGHNVCLIAIDTKEKSTPLFTSATTAFFTKSLERLGAEDVWKAAFSATAISGPSKYRDLLTSGNAAPADIVFGSNPIFGPCIMDATQVELEAVAAVDKRVKEVLEKQADPQEMLFLQAVVHIHRGEDLFLCSISTFVLRSIEAAEAAAVLDDRRVPVPVMRTAIGGATRTAVISSITGAPDDAAKEGDVLRVAASIAAKENLSPRSGNVPRFIEYTEKQIAKIEKDALSLSGEAKERRTHMVEKMRAMANDAKELLANPAAAAKVYPIHTKSAGSSTTPAKDANAAAGTRDLPSPAPKNGTSTAAAAAAARRVPADPQQPVATTAAADPTASDAAAAADAPVSSTPFSSIHRLVYMQGATAAWTGKVVEVVVGSETKAYDVDECIDCPAGVTPQPPLESKELQRMCSILLGGSNVAVLGAEHLAPTQPQEQMTWRYVKHLLAAVLAPPPTTSEMTNEVSLHMSVLHERDITADLISGSTERRRLVVATSPLFGPMVHESAAVKVRDPQMMRTIVDKALELAASCMEKEGSLIVMTAVLKQIVKDDVRVASVFAVSAADMAPYKGVIERNPKYSRSLFTYALGGPASTALLISASHTMDQAELATSLSAQRSISHMKVPAPRNGSVKEFVRYARDSLERHQKRAAAITDTAEREKTTSSMRRLGDSLKDHEELLANPRTVEPRAYPPDVTGAQPDAAPPASDAVAAAAAQTSVQAPVEQRRTTPVQAQRAVKVQPREEKEEEPVKSEAKAESAEASQDKHNTRPVQCLVVITQETREGLQTKEGWSVEGAGNALTVTDVEGAHNFAVDEVALRMNRNTPIESTVLEELRNKFLEGQNVALVTADTRGSASSLEAVDRSVRGILAKLPSTSSLYVALCALKEQTNMVLDTLNEKDDYKPMEISTSPLFGPVVADASFRKVATLEDFVRVMNTGLRKCGESRACVVLQLLQVETKPAEADVCVNSFLGVMCPGDISVYRRALDQPVKKRGIFSLALGGSCHTVFMAGLTKNPADEGCLLLPRLAQAFTASVLNLKPRDNSIKRFVERTKGAAAQVQQSIERATSEEEKAKMQAYLETVQNMISTSEAYLADSADKIPPTYPMNNRPDRREL</sequence>
<dbReference type="InterPro" id="IPR027417">
    <property type="entry name" value="P-loop_NTPase"/>
</dbReference>
<evidence type="ECO:0000313" key="3">
    <source>
        <dbReference type="EMBL" id="KPA84402.1"/>
    </source>
</evidence>
<feature type="region of interest" description="Disordered" evidence="2">
    <location>
        <begin position="728"/>
        <end position="785"/>
    </location>
</feature>
<feature type="compositionally biased region" description="Basic and acidic residues" evidence="2">
    <location>
        <begin position="1106"/>
        <end position="1129"/>
    </location>
</feature>
<evidence type="ECO:0000256" key="1">
    <source>
        <dbReference type="SAM" id="Coils"/>
    </source>
</evidence>
<feature type="compositionally biased region" description="Low complexity" evidence="2">
    <location>
        <begin position="761"/>
        <end position="785"/>
    </location>
</feature>
<gene>
    <name evidence="3" type="ORF">ABB37_02384</name>
</gene>
<dbReference type="GeneID" id="26902679"/>
<feature type="compositionally biased region" description="Polar residues" evidence="2">
    <location>
        <begin position="40"/>
        <end position="49"/>
    </location>
</feature>
<evidence type="ECO:0000313" key="4">
    <source>
        <dbReference type="Proteomes" id="UP000037923"/>
    </source>
</evidence>
<feature type="compositionally biased region" description="Gly residues" evidence="2">
    <location>
        <begin position="14"/>
        <end position="26"/>
    </location>
</feature>
<feature type="coiled-coil region" evidence="1">
    <location>
        <begin position="1499"/>
        <end position="1526"/>
    </location>
</feature>
<feature type="compositionally biased region" description="Low complexity" evidence="2">
    <location>
        <begin position="65"/>
        <end position="74"/>
    </location>
</feature>
<name>A0A0N0DYT8_LEPPY</name>
<organism evidence="3 4">
    <name type="scientific">Leptomonas pyrrhocoris</name>
    <name type="common">Firebug parasite</name>
    <dbReference type="NCBI Taxonomy" id="157538"/>
    <lineage>
        <taxon>Eukaryota</taxon>
        <taxon>Discoba</taxon>
        <taxon>Euglenozoa</taxon>
        <taxon>Kinetoplastea</taxon>
        <taxon>Metakinetoplastina</taxon>
        <taxon>Trypanosomatida</taxon>
        <taxon>Trypanosomatidae</taxon>
        <taxon>Leishmaniinae</taxon>
        <taxon>Leptomonas</taxon>
    </lineage>
</organism>
<feature type="region of interest" description="Disordered" evidence="2">
    <location>
        <begin position="1"/>
        <end position="91"/>
    </location>
</feature>
<keyword evidence="1" id="KW-0175">Coiled coil</keyword>
<feature type="compositionally biased region" description="Basic and acidic residues" evidence="2">
    <location>
        <begin position="316"/>
        <end position="365"/>
    </location>
</feature>
<feature type="region of interest" description="Disordered" evidence="2">
    <location>
        <begin position="1097"/>
        <end position="1218"/>
    </location>
</feature>
<dbReference type="OMA" id="ICGACIM"/>
<protein>
    <submittedName>
        <fullName evidence="3">Uncharacterized protein</fullName>
    </submittedName>
</protein>
<dbReference type="RefSeq" id="XP_015662841.1">
    <property type="nucleotide sequence ID" value="XM_015799363.1"/>
</dbReference>
<reference evidence="3 4" key="1">
    <citation type="submission" date="2015-07" db="EMBL/GenBank/DDBJ databases">
        <title>High-quality genome of monoxenous trypanosomatid Leptomonas pyrrhocoris.</title>
        <authorList>
            <person name="Flegontov P."/>
            <person name="Butenko A."/>
            <person name="Firsov S."/>
            <person name="Vlcek C."/>
            <person name="Logacheva M.D."/>
            <person name="Field M."/>
            <person name="Filatov D."/>
            <person name="Flegontova O."/>
            <person name="Gerasimov E."/>
            <person name="Jackson A.P."/>
            <person name="Kelly S."/>
            <person name="Opperdoes F."/>
            <person name="O'Reilly A."/>
            <person name="Votypka J."/>
            <person name="Yurchenko V."/>
            <person name="Lukes J."/>
        </authorList>
    </citation>
    <scope>NUCLEOTIDE SEQUENCE [LARGE SCALE GENOMIC DNA]</scope>
    <source>
        <strain evidence="3">H10</strain>
    </source>
</reference>